<dbReference type="SUPFAM" id="SSF56059">
    <property type="entry name" value="Glutathione synthetase ATP-binding domain-like"/>
    <property type="match status" value="1"/>
</dbReference>
<dbReference type="GO" id="GO:0008716">
    <property type="term" value="F:D-alanine-D-alanine ligase activity"/>
    <property type="evidence" value="ECO:0007669"/>
    <property type="project" value="InterPro"/>
</dbReference>
<dbReference type="PANTHER" id="PTHR21621">
    <property type="entry name" value="RIBOSOMAL PROTEIN S6 MODIFICATION PROTEIN"/>
    <property type="match status" value="1"/>
</dbReference>
<sequence length="333" mass="37675">MKKLPSTSQIFIDLAPEFGAEVILDDSYGYAGLIKFPNGIKKYFKYNHLDVNTLGSSEIARDKDYAALFLSKFGYHTIQGDTFYSKEWAEHIGSNKTIDKAYAYAEKIGYPVFVKPNNSGLGFGVALAYSKEELRIALKEALIYDKIVIVQKAYLGMHDFRIVVFKGEIVCAYKKTPLHIAGDGKKTVQELFDQKKQKLKESGRGMSVELEDYRIQFELKRNKLDNNSILETGQDICLLPNANMSQGADGIDVTEDMSQKWKEWAVQVARDMNLVLCGIDVLVKNDIKGEVGEHVILEVNHSPGFQHYATLGDMAQKRVQTLYRDIFTYLAHE</sequence>
<dbReference type="InterPro" id="IPR011095">
    <property type="entry name" value="Dala_Dala_lig_C"/>
</dbReference>
<keyword evidence="2" id="KW-0547">Nucleotide-binding</keyword>
<dbReference type="EMBL" id="PCXL01000008">
    <property type="protein sequence ID" value="PIR38795.1"/>
    <property type="molecule type" value="Genomic_DNA"/>
</dbReference>
<evidence type="ECO:0000256" key="2">
    <source>
        <dbReference type="PROSITE-ProRule" id="PRU00409"/>
    </source>
</evidence>
<accession>A0A2H0QYT6</accession>
<comment type="caution">
    <text evidence="4">The sequence shown here is derived from an EMBL/GenBank/DDBJ whole genome shotgun (WGS) entry which is preliminary data.</text>
</comment>
<dbReference type="InterPro" id="IPR013815">
    <property type="entry name" value="ATP_grasp_subdomain_1"/>
</dbReference>
<evidence type="ECO:0000313" key="4">
    <source>
        <dbReference type="EMBL" id="PIR38795.1"/>
    </source>
</evidence>
<protein>
    <submittedName>
        <fullName evidence="4">Cyanophycin synthetase</fullName>
    </submittedName>
</protein>
<evidence type="ECO:0000256" key="1">
    <source>
        <dbReference type="ARBA" id="ARBA00022598"/>
    </source>
</evidence>
<gene>
    <name evidence="4" type="ORF">COV34_00550</name>
</gene>
<dbReference type="Pfam" id="PF07478">
    <property type="entry name" value="Dala_Dala_lig_C"/>
    <property type="match status" value="1"/>
</dbReference>
<dbReference type="Proteomes" id="UP000231333">
    <property type="component" value="Unassembled WGS sequence"/>
</dbReference>
<dbReference type="Pfam" id="PF08443">
    <property type="entry name" value="RimK"/>
    <property type="match status" value="1"/>
</dbReference>
<dbReference type="InterPro" id="IPR013651">
    <property type="entry name" value="ATP-grasp_RimK-type"/>
</dbReference>
<dbReference type="GO" id="GO:0046872">
    <property type="term" value="F:metal ion binding"/>
    <property type="evidence" value="ECO:0007669"/>
    <property type="project" value="InterPro"/>
</dbReference>
<dbReference type="PANTHER" id="PTHR21621:SF0">
    <property type="entry name" value="BETA-CITRYLGLUTAMATE SYNTHASE B-RELATED"/>
    <property type="match status" value="1"/>
</dbReference>
<dbReference type="Gene3D" id="3.30.1490.20">
    <property type="entry name" value="ATP-grasp fold, A domain"/>
    <property type="match status" value="1"/>
</dbReference>
<dbReference type="GO" id="GO:0005524">
    <property type="term" value="F:ATP binding"/>
    <property type="evidence" value="ECO:0007669"/>
    <property type="project" value="UniProtKB-UniRule"/>
</dbReference>
<feature type="domain" description="ATP-grasp" evidence="3">
    <location>
        <begin position="67"/>
        <end position="328"/>
    </location>
</feature>
<dbReference type="GO" id="GO:0005737">
    <property type="term" value="C:cytoplasm"/>
    <property type="evidence" value="ECO:0007669"/>
    <property type="project" value="TreeGrafter"/>
</dbReference>
<reference evidence="4 5" key="1">
    <citation type="submission" date="2017-09" db="EMBL/GenBank/DDBJ databases">
        <title>Depth-based differentiation of microbial function through sediment-hosted aquifers and enrichment of novel symbionts in the deep terrestrial subsurface.</title>
        <authorList>
            <person name="Probst A.J."/>
            <person name="Ladd B."/>
            <person name="Jarett J.K."/>
            <person name="Geller-Mcgrath D.E."/>
            <person name="Sieber C.M."/>
            <person name="Emerson J.B."/>
            <person name="Anantharaman K."/>
            <person name="Thomas B.C."/>
            <person name="Malmstrom R."/>
            <person name="Stieglmeier M."/>
            <person name="Klingl A."/>
            <person name="Woyke T."/>
            <person name="Ryan C.M."/>
            <person name="Banfield J.F."/>
        </authorList>
    </citation>
    <scope>NUCLEOTIDE SEQUENCE [LARGE SCALE GENOMIC DNA]</scope>
    <source>
        <strain evidence="4">CG10_big_fil_rev_8_21_14_0_10_42_12</strain>
    </source>
</reference>
<evidence type="ECO:0000259" key="3">
    <source>
        <dbReference type="PROSITE" id="PS50975"/>
    </source>
</evidence>
<dbReference type="Gene3D" id="3.30.470.20">
    <property type="entry name" value="ATP-grasp fold, B domain"/>
    <property type="match status" value="2"/>
</dbReference>
<dbReference type="GO" id="GO:0009432">
    <property type="term" value="P:SOS response"/>
    <property type="evidence" value="ECO:0007669"/>
    <property type="project" value="TreeGrafter"/>
</dbReference>
<dbReference type="PROSITE" id="PS50975">
    <property type="entry name" value="ATP_GRASP"/>
    <property type="match status" value="1"/>
</dbReference>
<dbReference type="AlphaFoldDB" id="A0A2H0QYT6"/>
<dbReference type="InterPro" id="IPR011761">
    <property type="entry name" value="ATP-grasp"/>
</dbReference>
<dbReference type="GO" id="GO:0018169">
    <property type="term" value="F:ribosomal S6-glutamic acid ligase activity"/>
    <property type="evidence" value="ECO:0007669"/>
    <property type="project" value="TreeGrafter"/>
</dbReference>
<keyword evidence="1" id="KW-0436">Ligase</keyword>
<proteinExistence type="predicted"/>
<evidence type="ECO:0000313" key="5">
    <source>
        <dbReference type="Proteomes" id="UP000231333"/>
    </source>
</evidence>
<keyword evidence="2" id="KW-0067">ATP-binding</keyword>
<organism evidence="4 5">
    <name type="scientific">Candidatus Zambryskibacteria bacterium CG10_big_fil_rev_8_21_14_0_10_42_12</name>
    <dbReference type="NCBI Taxonomy" id="1975115"/>
    <lineage>
        <taxon>Bacteria</taxon>
        <taxon>Candidatus Zambryskiibacteriota</taxon>
    </lineage>
</organism>
<name>A0A2H0QYT6_9BACT</name>